<dbReference type="EMBL" id="LHYE01000018">
    <property type="protein sequence ID" value="KXB07062.1"/>
    <property type="molecule type" value="Genomic_DNA"/>
</dbReference>
<dbReference type="AlphaFoldDB" id="A0A133VKU1"/>
<feature type="compositionally biased region" description="Basic and acidic residues" evidence="2">
    <location>
        <begin position="7"/>
        <end position="30"/>
    </location>
</feature>
<feature type="coiled-coil region" evidence="1">
    <location>
        <begin position="308"/>
        <end position="339"/>
    </location>
</feature>
<accession>A0A133VKU1</accession>
<gene>
    <name evidence="3" type="ORF">AKJ51_02135</name>
</gene>
<evidence type="ECO:0000313" key="3">
    <source>
        <dbReference type="EMBL" id="KXB07062.1"/>
    </source>
</evidence>
<reference evidence="3 4" key="1">
    <citation type="journal article" date="2016" name="Sci. Rep.">
        <title>Metabolic traits of an uncultured archaeal lineage -MSBL1- from brine pools of the Red Sea.</title>
        <authorList>
            <person name="Mwirichia R."/>
            <person name="Alam I."/>
            <person name="Rashid M."/>
            <person name="Vinu M."/>
            <person name="Ba-Alawi W."/>
            <person name="Anthony Kamau A."/>
            <person name="Kamanda Ngugi D."/>
            <person name="Goker M."/>
            <person name="Klenk H.P."/>
            <person name="Bajic V."/>
            <person name="Stingl U."/>
        </authorList>
    </citation>
    <scope>NUCLEOTIDE SEQUENCE [LARGE SCALE GENOMIC DNA]</scope>
    <source>
        <strain evidence="3">SCGC-AAA382A20</strain>
    </source>
</reference>
<dbReference type="Proteomes" id="UP000070263">
    <property type="component" value="Unassembled WGS sequence"/>
</dbReference>
<organism evidence="3 4">
    <name type="scientific">candidate division MSBL1 archaeon SCGC-AAA382A20</name>
    <dbReference type="NCBI Taxonomy" id="1698280"/>
    <lineage>
        <taxon>Archaea</taxon>
        <taxon>Methanobacteriati</taxon>
        <taxon>Methanobacteriota</taxon>
        <taxon>candidate division MSBL1</taxon>
    </lineage>
</organism>
<name>A0A133VKU1_9EURY</name>
<proteinExistence type="predicted"/>
<protein>
    <submittedName>
        <fullName evidence="3">Uncharacterized protein</fullName>
    </submittedName>
</protein>
<keyword evidence="4" id="KW-1185">Reference proteome</keyword>
<sequence>MIFGQSKKSEEEQSNKDSRDEEDYQPKYEKPKIMMLDMPKACTKTLQKAGYNMTEGSFGLPYKVKRSDKPKYVSLDSRNLPNYEEQEIIFVNTALPDSVGKKPENIPESGVTELWQLSTKGLIDPRPYAMTLVQKASDRIQKHGGIFVVILSKRYQISYFLGNADKYRMLNIEEKYKINNWFFLNDLDLFRTKWIKGKEMVVSSKANGFGHLLRKGLRNGHYECSIAPRKNEGNWFPLIKNKYGECVGGIMSFDNDRGPILLLPQMPELDQILVELLEIWLAPWSPKLFPHLQGAQWVHSQEYEIPEVIHLKEEIKEIKEQKKRETENLKSQIEDVQGKNKEWYTLLNGTDRELVLAVIDAFHKLGFEEVIDVDKEENENREDIRIEDQDPVLVVEVKGLQHCPSDADCQQAQKHALMRMREWNKTEVKALTIINHERHLPPQDRDNNVFRPEIINNADDAQNGLMTTWDVWRILRNKEQLSWPDEAVKSVFYRSGRIEPIPTHYEHVGEIEHLWQKAISIVPNKKIQKGCKLAVEVGNTFEEFTAESIQKDGKDVDIVPAQSKCGIGYEGADEKFREGAPVYLVSNDIASNVIETQE</sequence>
<feature type="region of interest" description="Disordered" evidence="2">
    <location>
        <begin position="1"/>
        <end position="30"/>
    </location>
</feature>
<evidence type="ECO:0000256" key="1">
    <source>
        <dbReference type="SAM" id="Coils"/>
    </source>
</evidence>
<keyword evidence="1" id="KW-0175">Coiled coil</keyword>
<evidence type="ECO:0000256" key="2">
    <source>
        <dbReference type="SAM" id="MobiDB-lite"/>
    </source>
</evidence>
<evidence type="ECO:0000313" key="4">
    <source>
        <dbReference type="Proteomes" id="UP000070263"/>
    </source>
</evidence>
<comment type="caution">
    <text evidence="3">The sequence shown here is derived from an EMBL/GenBank/DDBJ whole genome shotgun (WGS) entry which is preliminary data.</text>
</comment>